<organism evidence="7 8">
    <name type="scientific">Caulobacter ginsengisoli</name>
    <dbReference type="NCBI Taxonomy" id="400775"/>
    <lineage>
        <taxon>Bacteria</taxon>
        <taxon>Pseudomonadati</taxon>
        <taxon>Pseudomonadota</taxon>
        <taxon>Alphaproteobacteria</taxon>
        <taxon>Caulobacterales</taxon>
        <taxon>Caulobacteraceae</taxon>
        <taxon>Caulobacter</taxon>
    </lineage>
</organism>
<dbReference type="RefSeq" id="WP_307350634.1">
    <property type="nucleotide sequence ID" value="NZ_JAUSVS010000006.1"/>
</dbReference>
<evidence type="ECO:0000256" key="6">
    <source>
        <dbReference type="SAM" id="Phobius"/>
    </source>
</evidence>
<keyword evidence="5 6" id="KW-0472">Membrane</keyword>
<keyword evidence="8" id="KW-1185">Reference proteome</keyword>
<accession>A0ABU0IVJ9</accession>
<evidence type="ECO:0000256" key="2">
    <source>
        <dbReference type="ARBA" id="ARBA00007375"/>
    </source>
</evidence>
<evidence type="ECO:0000256" key="1">
    <source>
        <dbReference type="ARBA" id="ARBA00004141"/>
    </source>
</evidence>
<feature type="transmembrane region" description="Helical" evidence="6">
    <location>
        <begin position="79"/>
        <end position="100"/>
    </location>
</feature>
<evidence type="ECO:0000256" key="5">
    <source>
        <dbReference type="ARBA" id="ARBA00023136"/>
    </source>
</evidence>
<proteinExistence type="inferred from homology"/>
<feature type="transmembrane region" description="Helical" evidence="6">
    <location>
        <begin position="41"/>
        <end position="67"/>
    </location>
</feature>
<reference evidence="7 8" key="1">
    <citation type="submission" date="2023-07" db="EMBL/GenBank/DDBJ databases">
        <title>Genomic Encyclopedia of Type Strains, Phase IV (KMG-IV): sequencing the most valuable type-strain genomes for metagenomic binning, comparative biology and taxonomic classification.</title>
        <authorList>
            <person name="Goeker M."/>
        </authorList>
    </citation>
    <scope>NUCLEOTIDE SEQUENCE [LARGE SCALE GENOMIC DNA]</scope>
    <source>
        <strain evidence="7 8">DSM 18695</strain>
    </source>
</reference>
<evidence type="ECO:0000256" key="3">
    <source>
        <dbReference type="ARBA" id="ARBA00022692"/>
    </source>
</evidence>
<dbReference type="PANTHER" id="PTHR31885:SF6">
    <property type="entry name" value="GH04784P"/>
    <property type="match status" value="1"/>
</dbReference>
<feature type="transmembrane region" description="Helical" evidence="6">
    <location>
        <begin position="106"/>
        <end position="124"/>
    </location>
</feature>
<evidence type="ECO:0000256" key="4">
    <source>
        <dbReference type="ARBA" id="ARBA00022989"/>
    </source>
</evidence>
<dbReference type="InterPro" id="IPR012506">
    <property type="entry name" value="TMEM86B-like"/>
</dbReference>
<feature type="transmembrane region" description="Helical" evidence="6">
    <location>
        <begin position="136"/>
        <end position="157"/>
    </location>
</feature>
<evidence type="ECO:0000313" key="8">
    <source>
        <dbReference type="Proteomes" id="UP001228905"/>
    </source>
</evidence>
<keyword evidence="3 6" id="KW-0812">Transmembrane</keyword>
<sequence>MIEGLGIVSLAAALAYGLWLTHRPPSWLRTVVKTAAVAALAGAAFLAGAPLLLVLALAFSALGDAFLAGDARKWLQPGMAAFFVAHVLYVPLFLGIGAGLAEFTVLGWRLGAALAVVVVGALLLRWLWPGVGQMRYMVAVYVLAILAMVAASFTLPASYAACMAGAVAFMASDSILAVQLFKDETVFGRPKLAGLLIWFLYWGGQTAIAWPFVVWR</sequence>
<dbReference type="Pfam" id="PF07947">
    <property type="entry name" value="YhhN"/>
    <property type="match status" value="1"/>
</dbReference>
<evidence type="ECO:0000313" key="7">
    <source>
        <dbReference type="EMBL" id="MDQ0465376.1"/>
    </source>
</evidence>
<feature type="transmembrane region" description="Helical" evidence="6">
    <location>
        <begin position="193"/>
        <end position="213"/>
    </location>
</feature>
<keyword evidence="4 6" id="KW-1133">Transmembrane helix</keyword>
<comment type="similarity">
    <text evidence="2">Belongs to the TMEM86 family.</text>
</comment>
<dbReference type="Proteomes" id="UP001228905">
    <property type="component" value="Unassembled WGS sequence"/>
</dbReference>
<comment type="caution">
    <text evidence="7">The sequence shown here is derived from an EMBL/GenBank/DDBJ whole genome shotgun (WGS) entry which is preliminary data.</text>
</comment>
<protein>
    <submittedName>
        <fullName evidence="7">Membrane protein YhhN</fullName>
    </submittedName>
</protein>
<dbReference type="EMBL" id="JAUSVS010000006">
    <property type="protein sequence ID" value="MDQ0465376.1"/>
    <property type="molecule type" value="Genomic_DNA"/>
</dbReference>
<name>A0ABU0IVJ9_9CAUL</name>
<gene>
    <name evidence="7" type="ORF">QO010_003163</name>
</gene>
<comment type="subcellular location">
    <subcellularLocation>
        <location evidence="1">Membrane</location>
        <topology evidence="1">Multi-pass membrane protein</topology>
    </subcellularLocation>
</comment>
<dbReference type="PANTHER" id="PTHR31885">
    <property type="entry name" value="GH04784P"/>
    <property type="match status" value="1"/>
</dbReference>